<accession>A0ABD1WIN8</accession>
<organism evidence="1 2">
    <name type="scientific">Forsythia ovata</name>
    <dbReference type="NCBI Taxonomy" id="205694"/>
    <lineage>
        <taxon>Eukaryota</taxon>
        <taxon>Viridiplantae</taxon>
        <taxon>Streptophyta</taxon>
        <taxon>Embryophyta</taxon>
        <taxon>Tracheophyta</taxon>
        <taxon>Spermatophyta</taxon>
        <taxon>Magnoliopsida</taxon>
        <taxon>eudicotyledons</taxon>
        <taxon>Gunneridae</taxon>
        <taxon>Pentapetalae</taxon>
        <taxon>asterids</taxon>
        <taxon>lamiids</taxon>
        <taxon>Lamiales</taxon>
        <taxon>Oleaceae</taxon>
        <taxon>Forsythieae</taxon>
        <taxon>Forsythia</taxon>
    </lineage>
</organism>
<comment type="caution">
    <text evidence="1">The sequence shown here is derived from an EMBL/GenBank/DDBJ whole genome shotgun (WGS) entry which is preliminary data.</text>
</comment>
<dbReference type="Proteomes" id="UP001604277">
    <property type="component" value="Unassembled WGS sequence"/>
</dbReference>
<sequence length="151" mass="17244">MSINELYITSTSNSIFSINQLYMSSIVELDRDGVFVDRNFVTESKVSSRSTLPKIDAVYDALDDEHKELFLNSCLRNLYNLRVRCTLHASPEEREEEYVRLFVSGPRREDPILDAYLQEDGADGAAGDEELDDIFKKVQEDDPPTHSSCTR</sequence>
<evidence type="ECO:0000313" key="1">
    <source>
        <dbReference type="EMBL" id="KAL2549539.1"/>
    </source>
</evidence>
<reference evidence="2" key="1">
    <citation type="submission" date="2024-07" db="EMBL/GenBank/DDBJ databases">
        <title>Two chromosome-level genome assemblies of Korean endemic species Abeliophyllum distichum and Forsythia ovata (Oleaceae).</title>
        <authorList>
            <person name="Jang H."/>
        </authorList>
    </citation>
    <scope>NUCLEOTIDE SEQUENCE [LARGE SCALE GENOMIC DNA]</scope>
</reference>
<protein>
    <submittedName>
        <fullName evidence="1">Uncharacterized protein</fullName>
    </submittedName>
</protein>
<name>A0ABD1WIN8_9LAMI</name>
<dbReference type="AlphaFoldDB" id="A0ABD1WIN8"/>
<keyword evidence="2" id="KW-1185">Reference proteome</keyword>
<gene>
    <name evidence="1" type="ORF">Fot_11069</name>
</gene>
<evidence type="ECO:0000313" key="2">
    <source>
        <dbReference type="Proteomes" id="UP001604277"/>
    </source>
</evidence>
<proteinExistence type="predicted"/>
<dbReference type="EMBL" id="JBFOLJ010000003">
    <property type="protein sequence ID" value="KAL2549539.1"/>
    <property type="molecule type" value="Genomic_DNA"/>
</dbReference>